<feature type="transmembrane region" description="Helical" evidence="6">
    <location>
        <begin position="306"/>
        <end position="330"/>
    </location>
</feature>
<dbReference type="Pfam" id="PF02687">
    <property type="entry name" value="FtsX"/>
    <property type="match status" value="1"/>
</dbReference>
<organism evidence="9 10">
    <name type="scientific">Neptunitalea chrysea</name>
    <dbReference type="NCBI Taxonomy" id="1647581"/>
    <lineage>
        <taxon>Bacteria</taxon>
        <taxon>Pseudomonadati</taxon>
        <taxon>Bacteroidota</taxon>
        <taxon>Flavobacteriia</taxon>
        <taxon>Flavobacteriales</taxon>
        <taxon>Flavobacteriaceae</taxon>
        <taxon>Neptunitalea</taxon>
    </lineage>
</organism>
<proteinExistence type="predicted"/>
<evidence type="ECO:0000259" key="8">
    <source>
        <dbReference type="Pfam" id="PF12704"/>
    </source>
</evidence>
<keyword evidence="5 6" id="KW-0472">Membrane</keyword>
<evidence type="ECO:0000256" key="4">
    <source>
        <dbReference type="ARBA" id="ARBA00022989"/>
    </source>
</evidence>
<name>A0A9W6B711_9FLAO</name>
<keyword evidence="2" id="KW-1003">Cell membrane</keyword>
<dbReference type="PANTHER" id="PTHR43738:SF2">
    <property type="entry name" value="ABC TRANSPORTER PERMEASE"/>
    <property type="match status" value="1"/>
</dbReference>
<dbReference type="InterPro" id="IPR051125">
    <property type="entry name" value="ABC-4/HrtB_transporter"/>
</dbReference>
<reference evidence="9" key="1">
    <citation type="submission" date="2022-07" db="EMBL/GenBank/DDBJ databases">
        <title>Taxonomy of Novel Oxalotrophic and Methylotrophic Bacteria.</title>
        <authorList>
            <person name="Sahin N."/>
            <person name="Tani A."/>
        </authorList>
    </citation>
    <scope>NUCLEOTIDE SEQUENCE</scope>
    <source>
        <strain evidence="9">AM327</strain>
    </source>
</reference>
<dbReference type="AlphaFoldDB" id="A0A9W6B711"/>
<dbReference type="RefSeq" id="WP_281752908.1">
    <property type="nucleotide sequence ID" value="NZ_BRVP01000005.1"/>
</dbReference>
<dbReference type="Pfam" id="PF12704">
    <property type="entry name" value="MacB_PCD"/>
    <property type="match status" value="1"/>
</dbReference>
<evidence type="ECO:0000313" key="9">
    <source>
        <dbReference type="EMBL" id="GLB51898.1"/>
    </source>
</evidence>
<comment type="caution">
    <text evidence="9">The sequence shown here is derived from an EMBL/GenBank/DDBJ whole genome shotgun (WGS) entry which is preliminary data.</text>
</comment>
<evidence type="ECO:0000256" key="6">
    <source>
        <dbReference type="SAM" id="Phobius"/>
    </source>
</evidence>
<evidence type="ECO:0000256" key="2">
    <source>
        <dbReference type="ARBA" id="ARBA00022475"/>
    </source>
</evidence>
<evidence type="ECO:0000256" key="3">
    <source>
        <dbReference type="ARBA" id="ARBA00022692"/>
    </source>
</evidence>
<protein>
    <submittedName>
        <fullName evidence="9">Peptide ABC transporter permease</fullName>
    </submittedName>
</protein>
<dbReference type="Proteomes" id="UP001143545">
    <property type="component" value="Unassembled WGS sequence"/>
</dbReference>
<feature type="transmembrane region" description="Helical" evidence="6">
    <location>
        <begin position="264"/>
        <end position="285"/>
    </location>
</feature>
<evidence type="ECO:0000256" key="1">
    <source>
        <dbReference type="ARBA" id="ARBA00004651"/>
    </source>
</evidence>
<sequence>MSLWRLAIKNMLFKPLNTFLSILLLALSVALISGSFHLKKLYENQITANILDIDMVIGAKGSPLQLVLSSVLHIDAPTGNINYDKAKQLTRNVYIKSAVPISYGDNYKGYRIIGSTPEFLKVYHASILEGQLFSKVKELVVGYELARQLHLKIGDKITSSHGLTEGIEEHDDKLIITGILKPTGTIIDQLLITPLETVWHVHEHKGEELEAHEKEITAMLVSFKNPMAMLQMPRRVNAVPGMQAALPKFELDRLYGLMGVGFKAISMIGLAILLVSGLSIFISLYRVIKERKYEIALMRTYGASRLQLFIIVLIEGFLVGVIGVLGGFILSKLALNVLKNYIETGYKLNVKVLFLLPEEGYVILGVFGTIILATLLAVIPIFKMNVSKVLADE</sequence>
<gene>
    <name evidence="9" type="ORF">NBRC110019_09370</name>
</gene>
<dbReference type="InterPro" id="IPR003838">
    <property type="entry name" value="ABC3_permease_C"/>
</dbReference>
<dbReference type="EMBL" id="BRVP01000005">
    <property type="protein sequence ID" value="GLB51898.1"/>
    <property type="molecule type" value="Genomic_DNA"/>
</dbReference>
<comment type="subcellular location">
    <subcellularLocation>
        <location evidence="1">Cell membrane</location>
        <topology evidence="1">Multi-pass membrane protein</topology>
    </subcellularLocation>
</comment>
<evidence type="ECO:0000256" key="5">
    <source>
        <dbReference type="ARBA" id="ARBA00023136"/>
    </source>
</evidence>
<accession>A0A9W6B711</accession>
<dbReference type="GO" id="GO:0005886">
    <property type="term" value="C:plasma membrane"/>
    <property type="evidence" value="ECO:0007669"/>
    <property type="project" value="UniProtKB-SubCell"/>
</dbReference>
<feature type="domain" description="MacB-like periplasmic core" evidence="8">
    <location>
        <begin position="18"/>
        <end position="226"/>
    </location>
</feature>
<dbReference type="PANTHER" id="PTHR43738">
    <property type="entry name" value="ABC TRANSPORTER, MEMBRANE PROTEIN"/>
    <property type="match status" value="1"/>
</dbReference>
<dbReference type="InterPro" id="IPR025857">
    <property type="entry name" value="MacB_PCD"/>
</dbReference>
<feature type="domain" description="ABC3 transporter permease C-terminal" evidence="7">
    <location>
        <begin position="267"/>
        <end position="381"/>
    </location>
</feature>
<evidence type="ECO:0000259" key="7">
    <source>
        <dbReference type="Pfam" id="PF02687"/>
    </source>
</evidence>
<keyword evidence="4 6" id="KW-1133">Transmembrane helix</keyword>
<feature type="transmembrane region" description="Helical" evidence="6">
    <location>
        <begin position="361"/>
        <end position="382"/>
    </location>
</feature>
<evidence type="ECO:0000313" key="10">
    <source>
        <dbReference type="Proteomes" id="UP001143545"/>
    </source>
</evidence>
<keyword evidence="10" id="KW-1185">Reference proteome</keyword>
<keyword evidence="3 6" id="KW-0812">Transmembrane</keyword>